<evidence type="ECO:0000313" key="1">
    <source>
        <dbReference type="EMBL" id="GJT39494.1"/>
    </source>
</evidence>
<evidence type="ECO:0000313" key="2">
    <source>
        <dbReference type="Proteomes" id="UP001151760"/>
    </source>
</evidence>
<protein>
    <recommendedName>
        <fullName evidence="3">Reverse transcriptase domain-containing protein</fullName>
    </recommendedName>
</protein>
<name>A0ABQ5DQY9_9ASTR</name>
<sequence>MSDEPLGDDSKPISYDVAFSNSLFDLNDDYTLCYDNPVFDDEFEDIREHFDTLSTRDREIDFNPSRDIEELEHLLADDPVPVPRVFDDPLDFPLAFETKRLQDFKILQRMENDRVEYKIDAKRGVIPSDESKVHIEVFSVLWGNRLPIPDGSLSLSMYVAIWDVRGVSIMLLEGLERVFGLNYPACDESENGGKGEKDKQ</sequence>
<evidence type="ECO:0008006" key="3">
    <source>
        <dbReference type="Google" id="ProtNLM"/>
    </source>
</evidence>
<reference evidence="1" key="1">
    <citation type="journal article" date="2022" name="Int. J. Mol. Sci.">
        <title>Draft Genome of Tanacetum Coccineum: Genomic Comparison of Closely Related Tanacetum-Family Plants.</title>
        <authorList>
            <person name="Yamashiro T."/>
            <person name="Shiraishi A."/>
            <person name="Nakayama K."/>
            <person name="Satake H."/>
        </authorList>
    </citation>
    <scope>NUCLEOTIDE SEQUENCE</scope>
</reference>
<dbReference type="EMBL" id="BQNB010015391">
    <property type="protein sequence ID" value="GJT39494.1"/>
    <property type="molecule type" value="Genomic_DNA"/>
</dbReference>
<reference evidence="1" key="2">
    <citation type="submission" date="2022-01" db="EMBL/GenBank/DDBJ databases">
        <authorList>
            <person name="Yamashiro T."/>
            <person name="Shiraishi A."/>
            <person name="Satake H."/>
            <person name="Nakayama K."/>
        </authorList>
    </citation>
    <scope>NUCLEOTIDE SEQUENCE</scope>
</reference>
<accession>A0ABQ5DQY9</accession>
<dbReference type="Proteomes" id="UP001151760">
    <property type="component" value="Unassembled WGS sequence"/>
</dbReference>
<organism evidence="1 2">
    <name type="scientific">Tanacetum coccineum</name>
    <dbReference type="NCBI Taxonomy" id="301880"/>
    <lineage>
        <taxon>Eukaryota</taxon>
        <taxon>Viridiplantae</taxon>
        <taxon>Streptophyta</taxon>
        <taxon>Embryophyta</taxon>
        <taxon>Tracheophyta</taxon>
        <taxon>Spermatophyta</taxon>
        <taxon>Magnoliopsida</taxon>
        <taxon>eudicotyledons</taxon>
        <taxon>Gunneridae</taxon>
        <taxon>Pentapetalae</taxon>
        <taxon>asterids</taxon>
        <taxon>campanulids</taxon>
        <taxon>Asterales</taxon>
        <taxon>Asteraceae</taxon>
        <taxon>Asteroideae</taxon>
        <taxon>Anthemideae</taxon>
        <taxon>Anthemidinae</taxon>
        <taxon>Tanacetum</taxon>
    </lineage>
</organism>
<comment type="caution">
    <text evidence="1">The sequence shown here is derived from an EMBL/GenBank/DDBJ whole genome shotgun (WGS) entry which is preliminary data.</text>
</comment>
<keyword evidence="2" id="KW-1185">Reference proteome</keyword>
<proteinExistence type="predicted"/>
<gene>
    <name evidence="1" type="ORF">Tco_0939359</name>
</gene>